<reference evidence="3 4" key="1">
    <citation type="submission" date="2023-05" db="EMBL/GenBank/DDBJ databases">
        <title>A 100% complete, gapless, phased diploid assembly of the Scenedesmus obliquus UTEX 3031 genome.</title>
        <authorList>
            <person name="Biondi T.C."/>
            <person name="Hanschen E.R."/>
            <person name="Kwon T."/>
            <person name="Eng W."/>
            <person name="Kruse C.P.S."/>
            <person name="Koehler S.I."/>
            <person name="Kunde Y."/>
            <person name="Gleasner C.D."/>
            <person name="You Mak K.T."/>
            <person name="Polle J."/>
            <person name="Hovde B.T."/>
            <person name="Starkenburg S.R."/>
        </authorList>
    </citation>
    <scope>NUCLEOTIDE SEQUENCE [LARGE SCALE GENOMIC DNA]</scope>
    <source>
        <strain evidence="3 4">DOE0152z</strain>
    </source>
</reference>
<feature type="compositionally biased region" description="Low complexity" evidence="1">
    <location>
        <begin position="596"/>
        <end position="605"/>
    </location>
</feature>
<dbReference type="EMBL" id="CP126221">
    <property type="protein sequence ID" value="WIA22130.1"/>
    <property type="molecule type" value="Genomic_DNA"/>
</dbReference>
<accession>A0ABY8ULY6</accession>
<protein>
    <recommendedName>
        <fullName evidence="5">Kringle domain-containing protein</fullName>
    </recommendedName>
</protein>
<feature type="region of interest" description="Disordered" evidence="1">
    <location>
        <begin position="377"/>
        <end position="458"/>
    </location>
</feature>
<evidence type="ECO:0000256" key="1">
    <source>
        <dbReference type="SAM" id="MobiDB-lite"/>
    </source>
</evidence>
<name>A0ABY8ULY6_TETOB</name>
<feature type="compositionally biased region" description="Gly residues" evidence="1">
    <location>
        <begin position="544"/>
        <end position="556"/>
    </location>
</feature>
<feature type="compositionally biased region" description="Low complexity" evidence="1">
    <location>
        <begin position="580"/>
        <end position="589"/>
    </location>
</feature>
<keyword evidence="2" id="KW-0472">Membrane</keyword>
<evidence type="ECO:0000313" key="4">
    <source>
        <dbReference type="Proteomes" id="UP001244341"/>
    </source>
</evidence>
<organism evidence="3 4">
    <name type="scientific">Tetradesmus obliquus</name>
    <name type="common">Green alga</name>
    <name type="synonym">Acutodesmus obliquus</name>
    <dbReference type="NCBI Taxonomy" id="3088"/>
    <lineage>
        <taxon>Eukaryota</taxon>
        <taxon>Viridiplantae</taxon>
        <taxon>Chlorophyta</taxon>
        <taxon>core chlorophytes</taxon>
        <taxon>Chlorophyceae</taxon>
        <taxon>CS clade</taxon>
        <taxon>Sphaeropleales</taxon>
        <taxon>Scenedesmaceae</taxon>
        <taxon>Tetradesmus</taxon>
    </lineage>
</organism>
<evidence type="ECO:0000256" key="2">
    <source>
        <dbReference type="SAM" id="Phobius"/>
    </source>
</evidence>
<feature type="region of interest" description="Disordered" evidence="1">
    <location>
        <begin position="535"/>
        <end position="605"/>
    </location>
</feature>
<proteinExistence type="predicted"/>
<feature type="transmembrane region" description="Helical" evidence="2">
    <location>
        <begin position="339"/>
        <end position="362"/>
    </location>
</feature>
<feature type="compositionally biased region" description="Polar residues" evidence="1">
    <location>
        <begin position="563"/>
        <end position="579"/>
    </location>
</feature>
<evidence type="ECO:0008006" key="5">
    <source>
        <dbReference type="Google" id="ProtNLM"/>
    </source>
</evidence>
<feature type="compositionally biased region" description="Polar residues" evidence="1">
    <location>
        <begin position="397"/>
        <end position="424"/>
    </location>
</feature>
<gene>
    <name evidence="3" type="ORF">OEZ85_004467</name>
</gene>
<evidence type="ECO:0000313" key="3">
    <source>
        <dbReference type="EMBL" id="WIA22130.1"/>
    </source>
</evidence>
<dbReference type="Proteomes" id="UP001244341">
    <property type="component" value="Chromosome 14b"/>
</dbReference>
<keyword evidence="4" id="KW-1185">Reference proteome</keyword>
<keyword evidence="2" id="KW-0812">Transmembrane</keyword>
<sequence length="605" mass="63557">MGDWCQVNPNTCLGYYGVYTSANGSDVFYDYCSAVREKTVGGCLCAPDWSMGPGATVGKPHYRDRCARPEAPDAKRKCRVDFATCPENSTVGEFDFCEDAPAAAAAVAAAAESERSVSTTFHNCDCKAGWIYTYADGTKANFSACANPDGDPMGPWCAVDPATCDRFAGEIDGQERNETLGYDYCNNKFRHPEPNSCAAVLQEFDQQPTKVYTKLKIDMDYDKLVSSPESTARFKSDVVTWLKSSVGNTQNVQDAGVMAIVRGSVIALAYVEFKPDTPAKEIELATSHLRTNADRLYGASSLPSAWGGLVSYLVSPNAATLDGAAMEMVPQQRGKTGKLGSGAIAGIAVALVCAVALSAYVVKRTLGAKRRREAGMDGMNAKLEHSTKDQDLDGSVARNSTYSSNGPADGTTYSSNESYAASPTKSNKSNKSNMSQGASPTRSAGIGRVGAWSDRSNSKSVEEVAYLDEEAEPVGLVVPASGASNLSTVAVHGSASAGSPQAMAARAATPDAAFLPDECEHTFDEEELDLAKNPVGRLRAMYGQGQGRNSGTGTPGGNRNNGDSYTGSAASFHSLSSRPASGAGAAAGAVLKQRRISSTSRSSDS</sequence>
<feature type="compositionally biased region" description="Basic and acidic residues" evidence="1">
    <location>
        <begin position="382"/>
        <end position="391"/>
    </location>
</feature>
<keyword evidence="2" id="KW-1133">Transmembrane helix</keyword>